<keyword evidence="12" id="KW-1185">Reference proteome</keyword>
<evidence type="ECO:0000256" key="6">
    <source>
        <dbReference type="ARBA" id="ARBA00022824"/>
    </source>
</evidence>
<dbReference type="AlphaFoldDB" id="A0A482X3N2"/>
<dbReference type="SMART" id="SM00780">
    <property type="entry name" value="PIG-X"/>
    <property type="match status" value="1"/>
</dbReference>
<comment type="caution">
    <text evidence="11">The sequence shown here is derived from an EMBL/GenBank/DDBJ whole genome shotgun (WGS) entry which is preliminary data.</text>
</comment>
<comment type="subcellular location">
    <subcellularLocation>
        <location evidence="1 10">Endoplasmic reticulum membrane</location>
        <topology evidence="1 10">Single-pass membrane protein</topology>
    </subcellularLocation>
</comment>
<keyword evidence="4 10" id="KW-0337">GPI-anchor biosynthesis</keyword>
<evidence type="ECO:0000256" key="2">
    <source>
        <dbReference type="ARBA" id="ARBA00004687"/>
    </source>
</evidence>
<dbReference type="UniPathway" id="UPA00196"/>
<dbReference type="Proteomes" id="UP000291343">
    <property type="component" value="Unassembled WGS sequence"/>
</dbReference>
<comment type="function">
    <text evidence="10">Stabilizing subunit of the glycosylphosphatidylinositol-mannosyltransferase I complex which catalyzes the transfer of the first mannose, via an alpha-1,4 bond from a dolichol-phosphate-mannose (Dol-P-Man) to the glucosaminyl acyl phosphatidylinositol (GlcN-(acyl)PI) intermediate to generate alpha-D-Man-(1-&gt;4)-alpha-D-GlcN-(1-&gt;6)-(1-radyl,2-acyl-sn-glycero-3-phospho)-2-acyl-inositol and participates in the sixth step of the glycosylphosphatidylinositol-anchor biosynthesis. Probably acts by stabilizing the mannosyltransferase PIGM.</text>
</comment>
<keyword evidence="8 10" id="KW-0472">Membrane</keyword>
<evidence type="ECO:0000313" key="12">
    <source>
        <dbReference type="Proteomes" id="UP000291343"/>
    </source>
</evidence>
<evidence type="ECO:0000256" key="4">
    <source>
        <dbReference type="ARBA" id="ARBA00022502"/>
    </source>
</evidence>
<dbReference type="Pfam" id="PF08320">
    <property type="entry name" value="PIG-X"/>
    <property type="match status" value="1"/>
</dbReference>
<evidence type="ECO:0000256" key="10">
    <source>
        <dbReference type="RuleBase" id="RU366056"/>
    </source>
</evidence>
<dbReference type="FunCoup" id="A0A482X3N2">
    <property type="interactions" value="30"/>
</dbReference>
<protein>
    <recommendedName>
        <fullName evidence="10">Phosphatidylinositol-glycan biosynthesis class X protein</fullName>
    </recommendedName>
</protein>
<name>A0A482X3N2_LAOST</name>
<evidence type="ECO:0000256" key="1">
    <source>
        <dbReference type="ARBA" id="ARBA00004389"/>
    </source>
</evidence>
<evidence type="ECO:0000256" key="3">
    <source>
        <dbReference type="ARBA" id="ARBA00010345"/>
    </source>
</evidence>
<dbReference type="PANTHER" id="PTHR28650:SF1">
    <property type="entry name" value="PHOSPHATIDYLINOSITOL-GLYCAN BIOSYNTHESIS CLASS X PROTEIN"/>
    <property type="match status" value="1"/>
</dbReference>
<proteinExistence type="inferred from homology"/>
<dbReference type="PANTHER" id="PTHR28650">
    <property type="entry name" value="PHOSPHATIDYLINOSITOL-GLYCAN BIOSYNTHESIS CLASS X PROTEIN"/>
    <property type="match status" value="1"/>
</dbReference>
<reference evidence="11 12" key="1">
    <citation type="journal article" date="2017" name="Gigascience">
        <title>Genome sequence of the small brown planthopper, Laodelphax striatellus.</title>
        <authorList>
            <person name="Zhu J."/>
            <person name="Jiang F."/>
            <person name="Wang X."/>
            <person name="Yang P."/>
            <person name="Bao Y."/>
            <person name="Zhao W."/>
            <person name="Wang W."/>
            <person name="Lu H."/>
            <person name="Wang Q."/>
            <person name="Cui N."/>
            <person name="Li J."/>
            <person name="Chen X."/>
            <person name="Luo L."/>
            <person name="Yu J."/>
            <person name="Kang L."/>
            <person name="Cui F."/>
        </authorList>
    </citation>
    <scope>NUCLEOTIDE SEQUENCE [LARGE SCALE GENOMIC DNA]</scope>
    <source>
        <strain evidence="11">Lst14</strain>
    </source>
</reference>
<accession>A0A482X3N2</accession>
<comment type="pathway">
    <text evidence="2 10">Glycolipid biosynthesis; glycosylphosphatidylinositol-anchor biosynthesis.</text>
</comment>
<dbReference type="OrthoDB" id="5546453at2759"/>
<keyword evidence="9" id="KW-0325">Glycoprotein</keyword>
<dbReference type="GO" id="GO:0006506">
    <property type="term" value="P:GPI anchor biosynthetic process"/>
    <property type="evidence" value="ECO:0007669"/>
    <property type="project" value="UniProtKB-UniPathway"/>
</dbReference>
<evidence type="ECO:0000256" key="7">
    <source>
        <dbReference type="ARBA" id="ARBA00022989"/>
    </source>
</evidence>
<evidence type="ECO:0000256" key="9">
    <source>
        <dbReference type="ARBA" id="ARBA00023180"/>
    </source>
</evidence>
<evidence type="ECO:0000256" key="5">
    <source>
        <dbReference type="ARBA" id="ARBA00022692"/>
    </source>
</evidence>
<dbReference type="EMBL" id="QKKF02018223">
    <property type="protein sequence ID" value="RZF40479.1"/>
    <property type="molecule type" value="Genomic_DNA"/>
</dbReference>
<feature type="transmembrane region" description="Helical" evidence="10">
    <location>
        <begin position="212"/>
        <end position="234"/>
    </location>
</feature>
<dbReference type="InterPro" id="IPR040039">
    <property type="entry name" value="PIGX"/>
</dbReference>
<organism evidence="11 12">
    <name type="scientific">Laodelphax striatellus</name>
    <name type="common">Small brown planthopper</name>
    <name type="synonym">Delphax striatella</name>
    <dbReference type="NCBI Taxonomy" id="195883"/>
    <lineage>
        <taxon>Eukaryota</taxon>
        <taxon>Metazoa</taxon>
        <taxon>Ecdysozoa</taxon>
        <taxon>Arthropoda</taxon>
        <taxon>Hexapoda</taxon>
        <taxon>Insecta</taxon>
        <taxon>Pterygota</taxon>
        <taxon>Neoptera</taxon>
        <taxon>Paraneoptera</taxon>
        <taxon>Hemiptera</taxon>
        <taxon>Auchenorrhyncha</taxon>
        <taxon>Fulgoroidea</taxon>
        <taxon>Delphacidae</taxon>
        <taxon>Criomorphinae</taxon>
        <taxon>Laodelphax</taxon>
    </lineage>
</organism>
<keyword evidence="5 10" id="KW-0812">Transmembrane</keyword>
<dbReference type="GO" id="GO:0005789">
    <property type="term" value="C:endoplasmic reticulum membrane"/>
    <property type="evidence" value="ECO:0007669"/>
    <property type="project" value="UniProtKB-SubCell"/>
</dbReference>
<comment type="similarity">
    <text evidence="3 10">Belongs to the PIGX family.</text>
</comment>
<evidence type="ECO:0000256" key="8">
    <source>
        <dbReference type="ARBA" id="ARBA00023136"/>
    </source>
</evidence>
<keyword evidence="7 10" id="KW-1133">Transmembrane helix</keyword>
<dbReference type="InParanoid" id="A0A482X3N2"/>
<evidence type="ECO:0000313" key="11">
    <source>
        <dbReference type="EMBL" id="RZF40479.1"/>
    </source>
</evidence>
<sequence length="240" mass="27141">MKYYESLQFFMLISISTYGISNGFECDFHATMIRSVEKEGFHKELRSFVEIVTTKSTEKLRDCQVAIEESLPSSFYVDPDQLNNLGAYGKVLACANETVDVEKPQFSSPPLKVYVYSSLNTTGNLLVANMVLPIHLRYHKPRSGGGYQVVKISKPRLFLRCPRRLDCPKQGTMAFPCYRCTSKKCSWLEFSFKTNMDPLKVAVPVGDLNHKLLIQLLTFLVTIGGSIYIFSTLASKIPHL</sequence>
<dbReference type="InterPro" id="IPR013233">
    <property type="entry name" value="PIG-X/PBN1"/>
</dbReference>
<dbReference type="STRING" id="195883.A0A482X3N2"/>
<gene>
    <name evidence="11" type="ORF">LSTR_LSTR000358</name>
</gene>
<keyword evidence="6 10" id="KW-0256">Endoplasmic reticulum</keyword>